<dbReference type="InterPro" id="IPR052316">
    <property type="entry name" value="Speedy-Ringo_regulator"/>
</dbReference>
<proteinExistence type="inferred from homology"/>
<organism evidence="3 4">
    <name type="scientific">Oikopleura dioica</name>
    <name type="common">Tunicate</name>
    <dbReference type="NCBI Taxonomy" id="34765"/>
    <lineage>
        <taxon>Eukaryota</taxon>
        <taxon>Metazoa</taxon>
        <taxon>Chordata</taxon>
        <taxon>Tunicata</taxon>
        <taxon>Appendicularia</taxon>
        <taxon>Copelata</taxon>
        <taxon>Oikopleuridae</taxon>
        <taxon>Oikopleura</taxon>
    </lineage>
</organism>
<gene>
    <name evidence="3" type="ORF">OKIOD_LOCUS7123</name>
</gene>
<evidence type="ECO:0000256" key="2">
    <source>
        <dbReference type="ARBA" id="ARBA00023306"/>
    </source>
</evidence>
<evidence type="ECO:0000313" key="3">
    <source>
        <dbReference type="EMBL" id="CAG5098324.1"/>
    </source>
</evidence>
<dbReference type="EMBL" id="OU015569">
    <property type="protein sequence ID" value="CAG5098324.1"/>
    <property type="molecule type" value="Genomic_DNA"/>
</dbReference>
<dbReference type="InterPro" id="IPR020984">
    <property type="entry name" value="Speedy"/>
</dbReference>
<keyword evidence="2" id="KW-0131">Cell cycle</keyword>
<accession>A0ABN7SD92</accession>
<reference evidence="3 4" key="1">
    <citation type="submission" date="2021-04" db="EMBL/GenBank/DDBJ databases">
        <authorList>
            <person name="Bliznina A."/>
        </authorList>
    </citation>
    <scope>NUCLEOTIDE SEQUENCE [LARGE SCALE GENOMIC DNA]</scope>
</reference>
<protein>
    <submittedName>
        <fullName evidence="3">Oidioi.mRNA.OKI2018_I69.XSR.g15565.t1.cds</fullName>
    </submittedName>
</protein>
<dbReference type="Pfam" id="PF11357">
    <property type="entry name" value="Spy1"/>
    <property type="match status" value="1"/>
</dbReference>
<sequence length="249" mass="29442">MGRTKNKTREKSKYPVTPLRAIVRKVPAEDRTVPKTECWAEIKWAHVKEIFSQYLESENAQIIFRFDPCHLFTDKQILAVITEYLYRLNKTEKLNRSFLTTSRFLSLLFLAIEYFDEGTNGVMIEQIAERKFKIGRKHLHRAKSEIWRSLDFRLDVSPEKIDKILDQMGTNKAFNRERAVHHSGVKRLEDDQRAFDFWIDNPQKRCADCKRKQQTVNAHDLFNNSDIYEARSKDQFGSTKNMCVWNSSD</sequence>
<evidence type="ECO:0000313" key="4">
    <source>
        <dbReference type="Proteomes" id="UP001158576"/>
    </source>
</evidence>
<dbReference type="PANTHER" id="PTHR31545">
    <property type="entry name" value="SEEDY PROTEIN A/C FAMILY MEMBER"/>
    <property type="match status" value="1"/>
</dbReference>
<dbReference type="Proteomes" id="UP001158576">
    <property type="component" value="Chromosome XSR"/>
</dbReference>
<name>A0ABN7SD92_OIKDI</name>
<evidence type="ECO:0000256" key="1">
    <source>
        <dbReference type="ARBA" id="ARBA00010932"/>
    </source>
</evidence>
<keyword evidence="4" id="KW-1185">Reference proteome</keyword>
<comment type="similarity">
    <text evidence="1">Belongs to the Speedy/Ringo family.</text>
</comment>
<dbReference type="PANTHER" id="PTHR31545:SF2">
    <property type="entry name" value="SPEEDY PROTEIN C"/>
    <property type="match status" value="1"/>
</dbReference>